<evidence type="ECO:0000256" key="1">
    <source>
        <dbReference type="SAM" id="MobiDB-lite"/>
    </source>
</evidence>
<keyword evidence="3" id="KW-1185">Reference proteome</keyword>
<proteinExistence type="predicted"/>
<protein>
    <submittedName>
        <fullName evidence="2">Uncharacterized protein</fullName>
    </submittedName>
</protein>
<name>A0A420HMU3_9PEZI</name>
<dbReference type="AlphaFoldDB" id="A0A420HMU3"/>
<reference evidence="2 3" key="1">
    <citation type="journal article" date="2018" name="BMC Genomics">
        <title>Comparative genome analyses reveal sequence features reflecting distinct modes of host-adaptation between dicot and monocot powdery mildew.</title>
        <authorList>
            <person name="Wu Y."/>
            <person name="Ma X."/>
            <person name="Pan Z."/>
            <person name="Kale S.D."/>
            <person name="Song Y."/>
            <person name="King H."/>
            <person name="Zhang Q."/>
            <person name="Presley C."/>
            <person name="Deng X."/>
            <person name="Wei C.I."/>
            <person name="Xiao S."/>
        </authorList>
    </citation>
    <scope>NUCLEOTIDE SEQUENCE [LARGE SCALE GENOMIC DNA]</scope>
    <source>
        <strain evidence="2">UMSG3</strain>
    </source>
</reference>
<evidence type="ECO:0000313" key="3">
    <source>
        <dbReference type="Proteomes" id="UP000283383"/>
    </source>
</evidence>
<comment type="caution">
    <text evidence="2">The sequence shown here is derived from an EMBL/GenBank/DDBJ whole genome shotgun (WGS) entry which is preliminary data.</text>
</comment>
<dbReference type="EMBL" id="MCBQ01018024">
    <property type="protein sequence ID" value="RKF58760.1"/>
    <property type="molecule type" value="Genomic_DNA"/>
</dbReference>
<gene>
    <name evidence="2" type="ORF">GcM3_180016</name>
</gene>
<accession>A0A420HMU3</accession>
<sequence>MGDSNNSNDKYTVEDPIKKQKRLKTFVQEIIEKYKYPELRDNDLWKIYQDDFKVVSSQNITGLRNQLRRRGVLIQKGRGFHIAQKLYETLHQENPLEWSENEIKEQLATDRLLFDSRYNPNWENQNLIPPKQSPQSSSSLQEEADRAFCDQKDIRLKRYESDERKFKDNRELNHPPREQNSLMVNQMSVLYAGSIIAGPLIIQTMKESYTVENGKKTCKKRQIANTNNI</sequence>
<organism evidence="2 3">
    <name type="scientific">Golovinomyces cichoracearum</name>
    <dbReference type="NCBI Taxonomy" id="62708"/>
    <lineage>
        <taxon>Eukaryota</taxon>
        <taxon>Fungi</taxon>
        <taxon>Dikarya</taxon>
        <taxon>Ascomycota</taxon>
        <taxon>Pezizomycotina</taxon>
        <taxon>Leotiomycetes</taxon>
        <taxon>Erysiphales</taxon>
        <taxon>Erysiphaceae</taxon>
        <taxon>Golovinomyces</taxon>
    </lineage>
</organism>
<feature type="compositionally biased region" description="Low complexity" evidence="1">
    <location>
        <begin position="129"/>
        <end position="141"/>
    </location>
</feature>
<feature type="region of interest" description="Disordered" evidence="1">
    <location>
        <begin position="123"/>
        <end position="144"/>
    </location>
</feature>
<evidence type="ECO:0000313" key="2">
    <source>
        <dbReference type="EMBL" id="RKF58760.1"/>
    </source>
</evidence>
<dbReference type="Proteomes" id="UP000283383">
    <property type="component" value="Unassembled WGS sequence"/>
</dbReference>